<dbReference type="InterPro" id="IPR050809">
    <property type="entry name" value="UgpAE/MalFG_permease"/>
</dbReference>
<keyword evidence="5 7" id="KW-1133">Transmembrane helix</keyword>
<evidence type="ECO:0000259" key="8">
    <source>
        <dbReference type="PROSITE" id="PS50928"/>
    </source>
</evidence>
<sequence>MIIPGVLIVFIFNYIPMYGILMAFQKYNVAEGIMGSEWVGLKYFQMFFENPFAWRLIKNTLLLGIYSLLWNFPFPIILALLLDQLPSQKFKRVVQTVSYFPYFISMVVVVGILQEFFASDGVINEIRAMLGASEIPFLVDPRYFRSLYIGSGLWQGVGWGSIIYLAALSNVDPQLHEAAIIDGANRWQRVRYISWPTIVPTTTVMLIFAVSGILGNDYQKILLLYNESTYEVADVINTYVYREGIAGGRIEYTTAIGLMMNIVSFVLLVLTNQISKTVSENSLW</sequence>
<feature type="transmembrane region" description="Helical" evidence="7">
    <location>
        <begin position="102"/>
        <end position="123"/>
    </location>
</feature>
<organism evidence="9 10">
    <name type="scientific">Candidatus Merdivicinus excrementipullorum</name>
    <dbReference type="NCBI Taxonomy" id="2840867"/>
    <lineage>
        <taxon>Bacteria</taxon>
        <taxon>Bacillati</taxon>
        <taxon>Bacillota</taxon>
        <taxon>Clostridia</taxon>
        <taxon>Eubacteriales</taxon>
        <taxon>Oscillospiraceae</taxon>
        <taxon>Oscillospiraceae incertae sedis</taxon>
        <taxon>Candidatus Merdivicinus</taxon>
    </lineage>
</organism>
<keyword evidence="4 7" id="KW-0812">Transmembrane</keyword>
<protein>
    <submittedName>
        <fullName evidence="9">Sugar ABC transporter permease</fullName>
    </submittedName>
</protein>
<dbReference type="InterPro" id="IPR035906">
    <property type="entry name" value="MetI-like_sf"/>
</dbReference>
<evidence type="ECO:0000256" key="6">
    <source>
        <dbReference type="ARBA" id="ARBA00023136"/>
    </source>
</evidence>
<comment type="caution">
    <text evidence="9">The sequence shown here is derived from an EMBL/GenBank/DDBJ whole genome shotgun (WGS) entry which is preliminary data.</text>
</comment>
<dbReference type="CDD" id="cd06261">
    <property type="entry name" value="TM_PBP2"/>
    <property type="match status" value="1"/>
</dbReference>
<feature type="transmembrane region" description="Helical" evidence="7">
    <location>
        <begin position="252"/>
        <end position="274"/>
    </location>
</feature>
<reference evidence="9" key="2">
    <citation type="journal article" date="2021" name="PeerJ">
        <title>Extensive microbial diversity within the chicken gut microbiome revealed by metagenomics and culture.</title>
        <authorList>
            <person name="Gilroy R."/>
            <person name="Ravi A."/>
            <person name="Getino M."/>
            <person name="Pursley I."/>
            <person name="Horton D.L."/>
            <person name="Alikhan N.F."/>
            <person name="Baker D."/>
            <person name="Gharbi K."/>
            <person name="Hall N."/>
            <person name="Watson M."/>
            <person name="Adriaenssens E.M."/>
            <person name="Foster-Nyarko E."/>
            <person name="Jarju S."/>
            <person name="Secka A."/>
            <person name="Antonio M."/>
            <person name="Oren A."/>
            <person name="Chaudhuri R.R."/>
            <person name="La Ragione R."/>
            <person name="Hildebrand F."/>
            <person name="Pallen M.J."/>
        </authorList>
    </citation>
    <scope>NUCLEOTIDE SEQUENCE</scope>
    <source>
        <strain evidence="9">CHK199-13235</strain>
    </source>
</reference>
<dbReference type="PROSITE" id="PS50928">
    <property type="entry name" value="ABC_TM1"/>
    <property type="match status" value="1"/>
</dbReference>
<dbReference type="GO" id="GO:0055085">
    <property type="term" value="P:transmembrane transport"/>
    <property type="evidence" value="ECO:0007669"/>
    <property type="project" value="InterPro"/>
</dbReference>
<evidence type="ECO:0000256" key="7">
    <source>
        <dbReference type="RuleBase" id="RU363032"/>
    </source>
</evidence>
<keyword evidence="2 7" id="KW-0813">Transport</keyword>
<evidence type="ECO:0000313" key="10">
    <source>
        <dbReference type="Proteomes" id="UP000824002"/>
    </source>
</evidence>
<dbReference type="AlphaFoldDB" id="A0A9D1FKT2"/>
<comment type="similarity">
    <text evidence="7">Belongs to the binding-protein-dependent transport system permease family.</text>
</comment>
<keyword evidence="6 7" id="KW-0472">Membrane</keyword>
<dbReference type="Gene3D" id="1.10.3720.10">
    <property type="entry name" value="MetI-like"/>
    <property type="match status" value="1"/>
</dbReference>
<evidence type="ECO:0000256" key="3">
    <source>
        <dbReference type="ARBA" id="ARBA00022475"/>
    </source>
</evidence>
<proteinExistence type="inferred from homology"/>
<dbReference type="SUPFAM" id="SSF161098">
    <property type="entry name" value="MetI-like"/>
    <property type="match status" value="1"/>
</dbReference>
<dbReference type="EMBL" id="DVJP01000010">
    <property type="protein sequence ID" value="HIS75303.1"/>
    <property type="molecule type" value="Genomic_DNA"/>
</dbReference>
<dbReference type="InterPro" id="IPR000515">
    <property type="entry name" value="MetI-like"/>
</dbReference>
<comment type="subcellular location">
    <subcellularLocation>
        <location evidence="1 7">Cell membrane</location>
        <topology evidence="1 7">Multi-pass membrane protein</topology>
    </subcellularLocation>
</comment>
<keyword evidence="3" id="KW-1003">Cell membrane</keyword>
<name>A0A9D1FKT2_9FIRM</name>
<evidence type="ECO:0000256" key="2">
    <source>
        <dbReference type="ARBA" id="ARBA00022448"/>
    </source>
</evidence>
<dbReference type="PANTHER" id="PTHR43227">
    <property type="entry name" value="BLL4140 PROTEIN"/>
    <property type="match status" value="1"/>
</dbReference>
<dbReference type="Proteomes" id="UP000824002">
    <property type="component" value="Unassembled WGS sequence"/>
</dbReference>
<gene>
    <name evidence="9" type="ORF">IAB51_00690</name>
</gene>
<feature type="transmembrane region" description="Helical" evidence="7">
    <location>
        <begin position="6"/>
        <end position="24"/>
    </location>
</feature>
<accession>A0A9D1FKT2</accession>
<evidence type="ECO:0000256" key="5">
    <source>
        <dbReference type="ARBA" id="ARBA00022989"/>
    </source>
</evidence>
<feature type="transmembrane region" description="Helical" evidence="7">
    <location>
        <begin position="61"/>
        <end position="82"/>
    </location>
</feature>
<feature type="domain" description="ABC transmembrane type-1" evidence="8">
    <location>
        <begin position="57"/>
        <end position="271"/>
    </location>
</feature>
<feature type="transmembrane region" description="Helical" evidence="7">
    <location>
        <begin position="192"/>
        <end position="214"/>
    </location>
</feature>
<dbReference type="Pfam" id="PF00528">
    <property type="entry name" value="BPD_transp_1"/>
    <property type="match status" value="1"/>
</dbReference>
<evidence type="ECO:0000256" key="4">
    <source>
        <dbReference type="ARBA" id="ARBA00022692"/>
    </source>
</evidence>
<evidence type="ECO:0000256" key="1">
    <source>
        <dbReference type="ARBA" id="ARBA00004651"/>
    </source>
</evidence>
<dbReference type="PANTHER" id="PTHR43227:SF11">
    <property type="entry name" value="BLL4140 PROTEIN"/>
    <property type="match status" value="1"/>
</dbReference>
<evidence type="ECO:0000313" key="9">
    <source>
        <dbReference type="EMBL" id="HIS75303.1"/>
    </source>
</evidence>
<feature type="transmembrane region" description="Helical" evidence="7">
    <location>
        <begin position="143"/>
        <end position="167"/>
    </location>
</feature>
<reference evidence="9" key="1">
    <citation type="submission" date="2020-10" db="EMBL/GenBank/DDBJ databases">
        <authorList>
            <person name="Gilroy R."/>
        </authorList>
    </citation>
    <scope>NUCLEOTIDE SEQUENCE</scope>
    <source>
        <strain evidence="9">CHK199-13235</strain>
    </source>
</reference>
<dbReference type="GO" id="GO:0005886">
    <property type="term" value="C:plasma membrane"/>
    <property type="evidence" value="ECO:0007669"/>
    <property type="project" value="UniProtKB-SubCell"/>
</dbReference>